<organism evidence="2 3">
    <name type="scientific">Acrobeloides nanus</name>
    <dbReference type="NCBI Taxonomy" id="290746"/>
    <lineage>
        <taxon>Eukaryota</taxon>
        <taxon>Metazoa</taxon>
        <taxon>Ecdysozoa</taxon>
        <taxon>Nematoda</taxon>
        <taxon>Chromadorea</taxon>
        <taxon>Rhabditida</taxon>
        <taxon>Tylenchina</taxon>
        <taxon>Cephalobomorpha</taxon>
        <taxon>Cephaloboidea</taxon>
        <taxon>Cephalobidae</taxon>
        <taxon>Acrobeloides</taxon>
    </lineage>
</organism>
<evidence type="ECO:0000256" key="1">
    <source>
        <dbReference type="SAM" id="MobiDB-lite"/>
    </source>
</evidence>
<accession>A0A914DT23</accession>
<feature type="region of interest" description="Disordered" evidence="1">
    <location>
        <begin position="63"/>
        <end position="93"/>
    </location>
</feature>
<protein>
    <submittedName>
        <fullName evidence="3">Uncharacterized protein</fullName>
    </submittedName>
</protein>
<dbReference type="Proteomes" id="UP000887540">
    <property type="component" value="Unplaced"/>
</dbReference>
<sequence length="115" mass="13812">MSALLKQLNKEKCLDILMEKLEHPQHQETSTNQVQSVDIKYEPQVPDRVYKYHIYEWQHKNKDHQQQTPISEVSMEHEASKEGASEQVVAKYPPHEKWSENTFDEELYKHINFQY</sequence>
<dbReference type="WBParaSite" id="ACRNAN_scaffold3748.g14085.t1">
    <property type="protein sequence ID" value="ACRNAN_scaffold3748.g14085.t1"/>
    <property type="gene ID" value="ACRNAN_scaffold3748.g14085"/>
</dbReference>
<name>A0A914DT23_9BILA</name>
<evidence type="ECO:0000313" key="3">
    <source>
        <dbReference type="WBParaSite" id="ACRNAN_scaffold3748.g14085.t1"/>
    </source>
</evidence>
<reference evidence="3" key="1">
    <citation type="submission" date="2022-11" db="UniProtKB">
        <authorList>
            <consortium name="WormBaseParasite"/>
        </authorList>
    </citation>
    <scope>IDENTIFICATION</scope>
</reference>
<proteinExistence type="predicted"/>
<feature type="compositionally biased region" description="Basic and acidic residues" evidence="1">
    <location>
        <begin position="74"/>
        <end position="84"/>
    </location>
</feature>
<dbReference type="AlphaFoldDB" id="A0A914DT23"/>
<keyword evidence="2" id="KW-1185">Reference proteome</keyword>
<evidence type="ECO:0000313" key="2">
    <source>
        <dbReference type="Proteomes" id="UP000887540"/>
    </source>
</evidence>